<accession>A0A2S0JW05</accession>
<dbReference type="Proteomes" id="UP000255295">
    <property type="component" value="Unassembled WGS sequence"/>
</dbReference>
<evidence type="ECO:0000256" key="1">
    <source>
        <dbReference type="SAM" id="MobiDB-lite"/>
    </source>
</evidence>
<reference evidence="2 4" key="1">
    <citation type="submission" date="2017-03" db="EMBL/GenBank/DDBJ databases">
        <title>The whole genome sequencing and assembly of Lysinibacillus sphaericus DSM 28T strain.</title>
        <authorList>
            <person name="Lee Y.-J."/>
            <person name="Yi H."/>
            <person name="Bahn Y.-S."/>
            <person name="Kim J.F."/>
            <person name="Lee D.-W."/>
        </authorList>
    </citation>
    <scope>NUCLEOTIDE SEQUENCE [LARGE SCALE GENOMIC DNA]</scope>
    <source>
        <strain evidence="2 4">DSM 28</strain>
    </source>
</reference>
<evidence type="ECO:0000313" key="4">
    <source>
        <dbReference type="Proteomes" id="UP000238825"/>
    </source>
</evidence>
<feature type="compositionally biased region" description="Polar residues" evidence="1">
    <location>
        <begin position="1"/>
        <end position="19"/>
    </location>
</feature>
<reference evidence="3 5" key="2">
    <citation type="submission" date="2018-06" db="EMBL/GenBank/DDBJ databases">
        <authorList>
            <consortium name="Pathogen Informatics"/>
            <person name="Doyle S."/>
        </authorList>
    </citation>
    <scope>NUCLEOTIDE SEQUENCE [LARGE SCALE GENOMIC DNA]</scope>
    <source>
        <strain evidence="3 5">NCTC10338</strain>
    </source>
</reference>
<evidence type="ECO:0000313" key="3">
    <source>
        <dbReference type="EMBL" id="SUV19170.1"/>
    </source>
</evidence>
<feature type="compositionally biased region" description="Polar residues" evidence="1">
    <location>
        <begin position="55"/>
        <end position="66"/>
    </location>
</feature>
<feature type="region of interest" description="Disordered" evidence="1">
    <location>
        <begin position="1"/>
        <end position="66"/>
    </location>
</feature>
<dbReference type="Proteomes" id="UP000238825">
    <property type="component" value="Chromosome"/>
</dbReference>
<evidence type="ECO:0000313" key="5">
    <source>
        <dbReference type="Proteomes" id="UP000255295"/>
    </source>
</evidence>
<dbReference type="EMBL" id="UFSZ01000001">
    <property type="protein sequence ID" value="SUV19170.1"/>
    <property type="molecule type" value="Genomic_DNA"/>
</dbReference>
<name>A0A2S0JW05_LYSSH</name>
<dbReference type="AlphaFoldDB" id="A0A2S0JW05"/>
<dbReference type="GeneID" id="48275150"/>
<protein>
    <submittedName>
        <fullName evidence="2">NAD synthetase</fullName>
    </submittedName>
</protein>
<sequence>MRTSRVNATTGSTFRNEQQYLHAGDISHNFSHHTQQQFKKSLQKNKEKKQSSNKRPMQQQRHNQLESIFAESGGSVQIHNELNETAGKLSRLSKLKKRHNSYRTSI</sequence>
<gene>
    <name evidence="2" type="ORF">LS41612_02995</name>
    <name evidence="3" type="ORF">NCTC10338_04191</name>
</gene>
<proteinExistence type="predicted"/>
<organism evidence="2 4">
    <name type="scientific">Lysinibacillus sphaericus</name>
    <name type="common">Bacillus sphaericus</name>
    <dbReference type="NCBI Taxonomy" id="1421"/>
    <lineage>
        <taxon>Bacteria</taxon>
        <taxon>Bacillati</taxon>
        <taxon>Bacillota</taxon>
        <taxon>Bacilli</taxon>
        <taxon>Bacillales</taxon>
        <taxon>Bacillaceae</taxon>
        <taxon>Lysinibacillus</taxon>
    </lineage>
</organism>
<dbReference type="RefSeq" id="WP_024363981.1">
    <property type="nucleotide sequence ID" value="NZ_BJNS01000032.1"/>
</dbReference>
<feature type="compositionally biased region" description="Polar residues" evidence="1">
    <location>
        <begin position="28"/>
        <end position="38"/>
    </location>
</feature>
<evidence type="ECO:0000313" key="2">
    <source>
        <dbReference type="EMBL" id="AVK95320.1"/>
    </source>
</evidence>
<dbReference type="EMBL" id="CP019980">
    <property type="protein sequence ID" value="AVK95320.1"/>
    <property type="molecule type" value="Genomic_DNA"/>
</dbReference>